<evidence type="ECO:0000313" key="1">
    <source>
        <dbReference type="EMBL" id="KAK2114863.1"/>
    </source>
</evidence>
<accession>A0ABQ9W280</accession>
<dbReference type="EMBL" id="JASSZA010000004">
    <property type="protein sequence ID" value="KAK2114863.1"/>
    <property type="molecule type" value="Genomic_DNA"/>
</dbReference>
<evidence type="ECO:0000313" key="2">
    <source>
        <dbReference type="Proteomes" id="UP001266305"/>
    </source>
</evidence>
<keyword evidence="2" id="KW-1185">Reference proteome</keyword>
<protein>
    <submittedName>
        <fullName evidence="1">Uncharacterized protein</fullName>
    </submittedName>
</protein>
<comment type="caution">
    <text evidence="1">The sequence shown here is derived from an EMBL/GenBank/DDBJ whole genome shotgun (WGS) entry which is preliminary data.</text>
</comment>
<proteinExistence type="predicted"/>
<sequence>MHDPVEGRAHRRWALQMLTCDVMAGHAHYRRALKQCHKNTKSACLAFCGTSQFAAYPGFWKLPSGEGGQRPRLAEAGTLNSACAGLLVICFQVPGDPCLPYDDKWLHEGGRISR</sequence>
<gene>
    <name evidence="1" type="ORF">P7K49_009129</name>
</gene>
<reference evidence="1 2" key="1">
    <citation type="submission" date="2023-05" db="EMBL/GenBank/DDBJ databases">
        <title>B98-5 Cell Line De Novo Hybrid Assembly: An Optical Mapping Approach.</title>
        <authorList>
            <person name="Kananen K."/>
            <person name="Auerbach J.A."/>
            <person name="Kautto E."/>
            <person name="Blachly J.S."/>
        </authorList>
    </citation>
    <scope>NUCLEOTIDE SEQUENCE [LARGE SCALE GENOMIC DNA]</scope>
    <source>
        <strain evidence="1">B95-8</strain>
        <tissue evidence="1">Cell line</tissue>
    </source>
</reference>
<name>A0ABQ9W280_SAGOE</name>
<organism evidence="1 2">
    <name type="scientific">Saguinus oedipus</name>
    <name type="common">Cotton-top tamarin</name>
    <name type="synonym">Oedipomidas oedipus</name>
    <dbReference type="NCBI Taxonomy" id="9490"/>
    <lineage>
        <taxon>Eukaryota</taxon>
        <taxon>Metazoa</taxon>
        <taxon>Chordata</taxon>
        <taxon>Craniata</taxon>
        <taxon>Vertebrata</taxon>
        <taxon>Euteleostomi</taxon>
        <taxon>Mammalia</taxon>
        <taxon>Eutheria</taxon>
        <taxon>Euarchontoglires</taxon>
        <taxon>Primates</taxon>
        <taxon>Haplorrhini</taxon>
        <taxon>Platyrrhini</taxon>
        <taxon>Cebidae</taxon>
        <taxon>Callitrichinae</taxon>
        <taxon>Saguinus</taxon>
    </lineage>
</organism>
<dbReference type="Proteomes" id="UP001266305">
    <property type="component" value="Unassembled WGS sequence"/>
</dbReference>